<sequence>MSASERGRLGDFLHTRRSRLRPADVGLRDYGGRRRVTGLRREELALLAGVSASYYTRLEQGQSVGASPEVLDALARALRLSAAERRHLHDLAEAAKRPARGRTAHRPPPEHAGPATLALLATLEAVPALVSGRRADVLAWNGLGHALFAGHLDRDAPGNPAGRPNLARLIFTDPHTRALYADWPAKARAVVRNLRMVAGRYPDDPLLASLVGELTVKSHAFSAMWNDHGVGPCELASYEMRHPLVGSLTVTQQSLAIPQEEDQLLVLAVTEPGSPSHEALRLLPHCAPPGTRART</sequence>
<dbReference type="Gene3D" id="1.10.260.40">
    <property type="entry name" value="lambda repressor-like DNA-binding domains"/>
    <property type="match status" value="1"/>
</dbReference>
<dbReference type="Proteomes" id="UP000034034">
    <property type="component" value="Chromosome"/>
</dbReference>
<dbReference type="GO" id="GO:0003677">
    <property type="term" value="F:DNA binding"/>
    <property type="evidence" value="ECO:0007669"/>
    <property type="project" value="InterPro"/>
</dbReference>
<feature type="domain" description="HTH cro/C1-type" evidence="1">
    <location>
        <begin position="38"/>
        <end position="85"/>
    </location>
</feature>
<dbReference type="STRING" id="408015.SXIM_48420"/>
<dbReference type="PANTHER" id="PTHR35010">
    <property type="entry name" value="BLL4672 PROTEIN-RELATED"/>
    <property type="match status" value="1"/>
</dbReference>
<dbReference type="KEGG" id="sxi:SXIM_48420"/>
<name>A0A0F7CQD6_9ACTN</name>
<dbReference type="PANTHER" id="PTHR35010:SF2">
    <property type="entry name" value="BLL4672 PROTEIN"/>
    <property type="match status" value="1"/>
</dbReference>
<organism evidence="2 3">
    <name type="scientific">Streptomyces xiamenensis</name>
    <dbReference type="NCBI Taxonomy" id="408015"/>
    <lineage>
        <taxon>Bacteria</taxon>
        <taxon>Bacillati</taxon>
        <taxon>Actinomycetota</taxon>
        <taxon>Actinomycetes</taxon>
        <taxon>Kitasatosporales</taxon>
        <taxon>Streptomycetaceae</taxon>
        <taxon>Streptomyces</taxon>
    </lineage>
</organism>
<evidence type="ECO:0000313" key="2">
    <source>
        <dbReference type="EMBL" id="AKG46226.1"/>
    </source>
</evidence>
<evidence type="ECO:0000313" key="3">
    <source>
        <dbReference type="Proteomes" id="UP000034034"/>
    </source>
</evidence>
<dbReference type="PROSITE" id="PS50943">
    <property type="entry name" value="HTH_CROC1"/>
    <property type="match status" value="1"/>
</dbReference>
<dbReference type="AlphaFoldDB" id="A0A0F7CQD6"/>
<gene>
    <name evidence="2" type="ORF">SXIM_48420</name>
</gene>
<protein>
    <submittedName>
        <fullName evidence="2">XRE family transcriptional regulator</fullName>
    </submittedName>
</protein>
<dbReference type="RefSeq" id="WP_030730979.1">
    <property type="nucleotide sequence ID" value="NZ_CP009922.3"/>
</dbReference>
<reference evidence="2" key="1">
    <citation type="submission" date="2019-08" db="EMBL/GenBank/DDBJ databases">
        <title>Complete genome sequence of a mangrove-derived Streptomyces xiamenensis.</title>
        <authorList>
            <person name="Xu J."/>
        </authorList>
    </citation>
    <scope>NUCLEOTIDE SEQUENCE</scope>
    <source>
        <strain evidence="2">318</strain>
    </source>
</reference>
<evidence type="ECO:0000259" key="1">
    <source>
        <dbReference type="PROSITE" id="PS50943"/>
    </source>
</evidence>
<keyword evidence="3" id="KW-1185">Reference proteome</keyword>
<dbReference type="InterPro" id="IPR010982">
    <property type="entry name" value="Lambda_DNA-bd_dom_sf"/>
</dbReference>
<dbReference type="Pfam" id="PF13560">
    <property type="entry name" value="HTH_31"/>
    <property type="match status" value="1"/>
</dbReference>
<dbReference type="SUPFAM" id="SSF47413">
    <property type="entry name" value="lambda repressor-like DNA-binding domains"/>
    <property type="match status" value="1"/>
</dbReference>
<dbReference type="HOGENOM" id="CLU_057862_1_0_11"/>
<proteinExistence type="predicted"/>
<dbReference type="InterPro" id="IPR041413">
    <property type="entry name" value="MLTR_LBD"/>
</dbReference>
<dbReference type="CDD" id="cd00093">
    <property type="entry name" value="HTH_XRE"/>
    <property type="match status" value="1"/>
</dbReference>
<dbReference type="EMBL" id="CP009922">
    <property type="protein sequence ID" value="AKG46226.1"/>
    <property type="molecule type" value="Genomic_DNA"/>
</dbReference>
<dbReference type="Gene3D" id="3.30.450.180">
    <property type="match status" value="1"/>
</dbReference>
<dbReference type="SMART" id="SM00530">
    <property type="entry name" value="HTH_XRE"/>
    <property type="match status" value="1"/>
</dbReference>
<dbReference type="InterPro" id="IPR001387">
    <property type="entry name" value="Cro/C1-type_HTH"/>
</dbReference>
<accession>A0A0F7CQD6</accession>
<dbReference type="PATRIC" id="fig|408015.6.peg.4901"/>
<dbReference type="Pfam" id="PF17765">
    <property type="entry name" value="MLTR_LBD"/>
    <property type="match status" value="1"/>
</dbReference>